<gene>
    <name evidence="1" type="ORF">H4O21_20735</name>
</gene>
<dbReference type="PANTHER" id="PTHR39441:SF1">
    <property type="entry name" value="DUF2252 DOMAIN-CONTAINING PROTEIN"/>
    <property type="match status" value="1"/>
</dbReference>
<reference evidence="1 2" key="1">
    <citation type="submission" date="2020-08" db="EMBL/GenBank/DDBJ databases">
        <title>Oceanospirillum sp. nov. isolated from marine sediment.</title>
        <authorList>
            <person name="Ji X."/>
        </authorList>
    </citation>
    <scope>NUCLEOTIDE SEQUENCE [LARGE SCALE GENOMIC DNA]</scope>
    <source>
        <strain evidence="1 2">D5</strain>
    </source>
</reference>
<dbReference type="RefSeq" id="WP_182810810.1">
    <property type="nucleotide sequence ID" value="NZ_JACJFM010000042.1"/>
</dbReference>
<protein>
    <submittedName>
        <fullName evidence="1">DUF2252 family protein</fullName>
    </submittedName>
</protein>
<evidence type="ECO:0000313" key="2">
    <source>
        <dbReference type="Proteomes" id="UP000565262"/>
    </source>
</evidence>
<dbReference type="SUPFAM" id="SSF56112">
    <property type="entry name" value="Protein kinase-like (PK-like)"/>
    <property type="match status" value="1"/>
</dbReference>
<comment type="caution">
    <text evidence="1">The sequence shown here is derived from an EMBL/GenBank/DDBJ whole genome shotgun (WGS) entry which is preliminary data.</text>
</comment>
<dbReference type="InterPro" id="IPR011009">
    <property type="entry name" value="Kinase-like_dom_sf"/>
</dbReference>
<proteinExistence type="predicted"/>
<evidence type="ECO:0000313" key="1">
    <source>
        <dbReference type="EMBL" id="MBB1489038.1"/>
    </source>
</evidence>
<dbReference type="Proteomes" id="UP000565262">
    <property type="component" value="Unassembled WGS sequence"/>
</dbReference>
<dbReference type="Pfam" id="PF10009">
    <property type="entry name" value="DUF2252"/>
    <property type="match status" value="1"/>
</dbReference>
<accession>A0A839IVR0</accession>
<organism evidence="1 2">
    <name type="scientific">Oceanospirillum sediminis</name>
    <dbReference type="NCBI Taxonomy" id="2760088"/>
    <lineage>
        <taxon>Bacteria</taxon>
        <taxon>Pseudomonadati</taxon>
        <taxon>Pseudomonadota</taxon>
        <taxon>Gammaproteobacteria</taxon>
        <taxon>Oceanospirillales</taxon>
        <taxon>Oceanospirillaceae</taxon>
        <taxon>Oceanospirillum</taxon>
    </lineage>
</organism>
<dbReference type="AlphaFoldDB" id="A0A839IVR0"/>
<sequence length="438" mass="49192">MKERIQLIREELLRVDGQVPEANLPKHRKMASNPFVFLRGSAQLFYADLASGFLNLPKSLNKLPLTTVMGDCHTSNFGFLSEEGSHGDSIIFSPNDFDDACTGHASWDLSRFATSLALCADYAQGVADGRYTSESDMSGKAVISSEDIRPAIEQFLRAYLEVCEAGIDQPDNRRKTITGFKKSHVLHKRYQKALNRACGGTEFETRSSLAKAVDTERSVLRFRNIPARFRRVGKQSYQKLEQAFAPYMDDCILDITERLNAGTGSVNMGRYYFLIGPAGYRGKKDLGLCHIVEVKQQRHAAPLYHFPDLSPVNRLNPAHLTVNCQYRMQRRPDLVLDEAIWQGNHWLIRSRHHARVGIDPEHITFGKKAVNGGFIQYAATCGEALALAHCRGDRRSIQFEKAVAKYLPDAIEGLIEATLNYADVVKKDCETLNKLLTH</sequence>
<dbReference type="EMBL" id="JACJFM010000042">
    <property type="protein sequence ID" value="MBB1489038.1"/>
    <property type="molecule type" value="Genomic_DNA"/>
</dbReference>
<keyword evidence="2" id="KW-1185">Reference proteome</keyword>
<dbReference type="InterPro" id="IPR018721">
    <property type="entry name" value="DUF2252"/>
</dbReference>
<name>A0A839IVR0_9GAMM</name>
<dbReference type="PANTHER" id="PTHR39441">
    <property type="entry name" value="DUF2252 DOMAIN-CONTAINING PROTEIN"/>
    <property type="match status" value="1"/>
</dbReference>